<dbReference type="GO" id="GO:0019905">
    <property type="term" value="F:syntaxin binding"/>
    <property type="evidence" value="ECO:0007669"/>
    <property type="project" value="TreeGrafter"/>
</dbReference>
<dbReference type="PANTHER" id="PTHR10241">
    <property type="entry name" value="LETHAL 2 GIANT LARVAE PROTEIN"/>
    <property type="match status" value="1"/>
</dbReference>
<feature type="region of interest" description="Disordered" evidence="1">
    <location>
        <begin position="944"/>
        <end position="977"/>
    </location>
</feature>
<dbReference type="KEGG" id="tgb:HG536_0B04170"/>
<dbReference type="GO" id="GO:0006887">
    <property type="term" value="P:exocytosis"/>
    <property type="evidence" value="ECO:0007669"/>
    <property type="project" value="TreeGrafter"/>
</dbReference>
<keyword evidence="4" id="KW-1185">Reference proteome</keyword>
<feature type="compositionally biased region" description="Low complexity" evidence="1">
    <location>
        <begin position="20"/>
        <end position="34"/>
    </location>
</feature>
<dbReference type="RefSeq" id="XP_037138228.1">
    <property type="nucleotide sequence ID" value="XM_037282333.1"/>
</dbReference>
<dbReference type="SUPFAM" id="SSF50978">
    <property type="entry name" value="WD40 repeat-like"/>
    <property type="match status" value="2"/>
</dbReference>
<evidence type="ECO:0000313" key="3">
    <source>
        <dbReference type="EMBL" id="QLL31553.1"/>
    </source>
</evidence>
<gene>
    <name evidence="3" type="ORF">HG536_0B04170</name>
</gene>
<dbReference type="AlphaFoldDB" id="A0A7G3ZDG7"/>
<accession>A0A7G3ZDG7</accession>
<dbReference type="EMBL" id="CP059247">
    <property type="protein sequence ID" value="QLL31553.1"/>
    <property type="molecule type" value="Genomic_DNA"/>
</dbReference>
<dbReference type="InterPro" id="IPR036322">
    <property type="entry name" value="WD40_repeat_dom_sf"/>
</dbReference>
<feature type="compositionally biased region" description="Basic and acidic residues" evidence="1">
    <location>
        <begin position="952"/>
        <end position="967"/>
    </location>
</feature>
<name>A0A7G3ZDG7_9SACH</name>
<dbReference type="GO" id="GO:0005096">
    <property type="term" value="F:GTPase activator activity"/>
    <property type="evidence" value="ECO:0007669"/>
    <property type="project" value="TreeGrafter"/>
</dbReference>
<dbReference type="GO" id="GO:0045159">
    <property type="term" value="F:myosin II binding"/>
    <property type="evidence" value="ECO:0007669"/>
    <property type="project" value="TreeGrafter"/>
</dbReference>
<organism evidence="3 4">
    <name type="scientific">Torulaspora globosa</name>
    <dbReference type="NCBI Taxonomy" id="48254"/>
    <lineage>
        <taxon>Eukaryota</taxon>
        <taxon>Fungi</taxon>
        <taxon>Dikarya</taxon>
        <taxon>Ascomycota</taxon>
        <taxon>Saccharomycotina</taxon>
        <taxon>Saccharomycetes</taxon>
        <taxon>Saccharomycetales</taxon>
        <taxon>Saccharomycetaceae</taxon>
        <taxon>Torulaspora</taxon>
    </lineage>
</organism>
<dbReference type="GeneID" id="59324672"/>
<sequence>MFKSKRLNVSNPFKSDRSKTTTSTSDSNKASAAKPSKKFSIKDINYGSSYSKLFSVREVSRYGLSGRIVTAAFDFTQSLLAVATDAGEIHVYGQQQVEVVFALDNKVLIKHMTFVKGIYLVVIDSRDAIMIFSLYSKKLLTSVFSPGKIACIESDPSLDWLLIGLQSGITLIYDVDRNQMSNIKIENLQKTRFFPNSRVSPVVSLQWNPRDIGTVLISYELVTVIYSLVEGTIKRDFIYELAPGAPGGEFSIDVNKARRPLVKQSLYHPNSLHIMTVHDDNSMVFWDANSGKLIQARTLFETDVHIPQPAIQKPSISDVPQITKVAWICQSNPEYTSLLVSTGSRQAGQSMAMINLGGTPMYSITSYENMSKYYANTREQKIFPLTTGAPIVNFYPLPRKSPYFSGCHDPGVILILLGDGEIETLLYPSGFFTYKASLFPQSIAWVRPTATISVAATVPKNLWLGMMSAAKADDFLLKGGSPVKKTVRANDIRSALATGHINGSVRIWDASHGELSSSAVFEMNLSHVLNRSTGLEVDHISFATETLELAVSIKAGEVVLFKFEVNQFYKPGQENSDRELQMNFRRFSLNDSKELLVDVRDRSPENVRQGFMPVTAVHAQKGTITAVKNSNVGFVGIAYQEGTLVVIDRRGPAAIFMGNINDMCEASRSWITSMEFVILEYGDDGYSSILLLCGTSMGELITFKILPEAGGRFGVHYMETKKTNVESPILNIDSYSKTTGHSCQATIAQMQDLKNGVVHNGVVIVSSSNDVRSLKVGKSLESRKTFKSPVAASSLSFIPYVEAEGEVKVATVSVNLLASGDIAILSVPDFKEISSLRVPIASRSQFLSGSSILRNGDLIVRTNQSQASLLSIVNEQATGLNKHYDLKSESATDQLYNPGLKIPYRPQVNSLQWARGTMYCTIDQLDKLLGGEYRPQSKFEESIIAKGTLSTKPEEKSSIDSETDYKRPTRSGSRSSRYGVFKSVSRAVENRMDAIEDTFNDYATAMSESVNDVVEQTTKDMAKGAFGL</sequence>
<dbReference type="Pfam" id="PF08596">
    <property type="entry name" value="Lgl_C"/>
    <property type="match status" value="1"/>
</dbReference>
<dbReference type="GO" id="GO:0006893">
    <property type="term" value="P:Golgi to plasma membrane transport"/>
    <property type="evidence" value="ECO:0007669"/>
    <property type="project" value="TreeGrafter"/>
</dbReference>
<dbReference type="Gene3D" id="2.130.10.10">
    <property type="entry name" value="YVTN repeat-like/Quinoprotein amine dehydrogenase"/>
    <property type="match status" value="1"/>
</dbReference>
<dbReference type="Proteomes" id="UP000515788">
    <property type="component" value="Chromosome 2"/>
</dbReference>
<evidence type="ECO:0000256" key="1">
    <source>
        <dbReference type="SAM" id="MobiDB-lite"/>
    </source>
</evidence>
<protein>
    <recommendedName>
        <fullName evidence="2">Lethal giant larvae (Lgl)-like C-terminal domain-containing protein</fullName>
    </recommendedName>
</protein>
<dbReference type="PANTHER" id="PTHR10241:SF25">
    <property type="entry name" value="TOMOSYN, ISOFORM C"/>
    <property type="match status" value="1"/>
</dbReference>
<feature type="domain" description="Lethal giant larvae (Lgl)-like C-terminal" evidence="2">
    <location>
        <begin position="535"/>
        <end position="938"/>
    </location>
</feature>
<dbReference type="InterPro" id="IPR013905">
    <property type="entry name" value="Lgl_C_dom"/>
</dbReference>
<dbReference type="GO" id="GO:0005886">
    <property type="term" value="C:plasma membrane"/>
    <property type="evidence" value="ECO:0007669"/>
    <property type="project" value="TreeGrafter"/>
</dbReference>
<evidence type="ECO:0000259" key="2">
    <source>
        <dbReference type="Pfam" id="PF08596"/>
    </source>
</evidence>
<dbReference type="GO" id="GO:0005737">
    <property type="term" value="C:cytoplasm"/>
    <property type="evidence" value="ECO:0007669"/>
    <property type="project" value="TreeGrafter"/>
</dbReference>
<proteinExistence type="predicted"/>
<reference evidence="3 4" key="1">
    <citation type="submission" date="2020-06" db="EMBL/GenBank/DDBJ databases">
        <title>The yeast mating-type switching endonuclease HO is a domesticated member of an unorthodox homing genetic element family.</title>
        <authorList>
            <person name="Coughlan A.Y."/>
            <person name="Lombardi L."/>
            <person name="Braun-Galleani S."/>
            <person name="Martos A.R."/>
            <person name="Galeote V."/>
            <person name="Bigey F."/>
            <person name="Dequin S."/>
            <person name="Byrne K.P."/>
            <person name="Wolfe K.H."/>
        </authorList>
    </citation>
    <scope>NUCLEOTIDE SEQUENCE [LARGE SCALE GENOMIC DNA]</scope>
    <source>
        <strain evidence="3 4">CBS764</strain>
    </source>
</reference>
<dbReference type="InterPro" id="IPR015943">
    <property type="entry name" value="WD40/YVTN_repeat-like_dom_sf"/>
</dbReference>
<evidence type="ECO:0000313" key="4">
    <source>
        <dbReference type="Proteomes" id="UP000515788"/>
    </source>
</evidence>
<feature type="region of interest" description="Disordered" evidence="1">
    <location>
        <begin position="1"/>
        <end position="34"/>
    </location>
</feature>
<dbReference type="OrthoDB" id="19944at2759"/>